<dbReference type="Gene3D" id="3.30.565.10">
    <property type="entry name" value="Histidine kinase-like ATPase, C-terminal domain"/>
    <property type="match status" value="1"/>
</dbReference>
<feature type="domain" description="Histidine kinase/HSP90-like ATPase" evidence="2">
    <location>
        <begin position="204"/>
        <end position="314"/>
    </location>
</feature>
<reference evidence="4 5" key="2">
    <citation type="submission" date="2020-08" db="EMBL/GenBank/DDBJ databases">
        <authorList>
            <person name="Partida-Martinez L."/>
            <person name="Huntemann M."/>
            <person name="Clum A."/>
            <person name="Wang J."/>
            <person name="Palaniappan K."/>
            <person name="Ritter S."/>
            <person name="Chen I.-M."/>
            <person name="Stamatis D."/>
            <person name="Reddy T."/>
            <person name="O'Malley R."/>
            <person name="Daum C."/>
            <person name="Shapiro N."/>
            <person name="Ivanova N."/>
            <person name="Kyrpides N."/>
            <person name="Woyke T."/>
        </authorList>
    </citation>
    <scope>NUCLEOTIDE SEQUENCE [LARGE SCALE GENOMIC DNA]</scope>
    <source>
        <strain evidence="4 5">RAS26</strain>
    </source>
</reference>
<comment type="caution">
    <text evidence="4">The sequence shown here is derived from an EMBL/GenBank/DDBJ whole genome shotgun (WGS) entry which is preliminary data.</text>
</comment>
<dbReference type="AlphaFoldDB" id="A0A7W4UIG6"/>
<keyword evidence="1" id="KW-0723">Serine/threonine-protein kinase</keyword>
<dbReference type="EMBL" id="JACHVX010000006">
    <property type="protein sequence ID" value="MBB2924781.1"/>
    <property type="molecule type" value="Genomic_DNA"/>
</dbReference>
<protein>
    <submittedName>
        <fullName evidence="4">Anti-sigma regulatory factor (Ser/Thr protein kinase)</fullName>
    </submittedName>
</protein>
<gene>
    <name evidence="4" type="ORF">FHR80_003717</name>
</gene>
<dbReference type="SUPFAM" id="SSF55874">
    <property type="entry name" value="ATPase domain of HSP90 chaperone/DNA topoisomerase II/histidine kinase"/>
    <property type="match status" value="1"/>
</dbReference>
<dbReference type="GO" id="GO:0004674">
    <property type="term" value="F:protein serine/threonine kinase activity"/>
    <property type="evidence" value="ECO:0007669"/>
    <property type="project" value="UniProtKB-KW"/>
</dbReference>
<organism evidence="4 5">
    <name type="scientific">Cellulomonas cellasea</name>
    <dbReference type="NCBI Taxonomy" id="43670"/>
    <lineage>
        <taxon>Bacteria</taxon>
        <taxon>Bacillati</taxon>
        <taxon>Actinomycetota</taxon>
        <taxon>Actinomycetes</taxon>
        <taxon>Micrococcales</taxon>
        <taxon>Cellulomonadaceae</taxon>
        <taxon>Cellulomonas</taxon>
    </lineage>
</organism>
<feature type="domain" description="MEDS" evidence="3">
    <location>
        <begin position="11"/>
        <end position="157"/>
    </location>
</feature>
<evidence type="ECO:0000313" key="4">
    <source>
        <dbReference type="EMBL" id="MBB2924781.1"/>
    </source>
</evidence>
<dbReference type="InterPro" id="IPR025847">
    <property type="entry name" value="MEDS_domain"/>
</dbReference>
<name>A0A7W4UIG6_9CELL</name>
<dbReference type="InterPro" id="IPR003594">
    <property type="entry name" value="HATPase_dom"/>
</dbReference>
<dbReference type="Pfam" id="PF14417">
    <property type="entry name" value="MEDS"/>
    <property type="match status" value="1"/>
</dbReference>
<dbReference type="Proteomes" id="UP000518206">
    <property type="component" value="Unassembled WGS sequence"/>
</dbReference>
<evidence type="ECO:0000259" key="2">
    <source>
        <dbReference type="Pfam" id="PF13581"/>
    </source>
</evidence>
<dbReference type="RefSeq" id="WP_183297557.1">
    <property type="nucleotide sequence ID" value="NZ_JACHVX010000006.1"/>
</dbReference>
<dbReference type="InterPro" id="IPR036890">
    <property type="entry name" value="HATPase_C_sf"/>
</dbReference>
<sequence length="325" mass="35193">MTTTHADRTFRHDLVLHDGPDELVRLMVPFLREGAAAGERTVVLGRPDLVDAMLAAMLAAMPEVTDVLALREQDHERFAGRDLHRAQQLLARLQAEGTPVRVVNQMPVATTPEQWHEWRRYEAAANVVLAPYRAWGKCAHDARTLDAGMLDDLRATHAHVEDAHSGGPNADFDEAGTRTGTFFEVPAHPTEVSPPTLALVDPSAADARRAVRDLALRAGLPETAQETVILATSEAVENAWTHGRAPVLVRGWLDRPGRVTVAVSDTGPGPHPLVGLLPASPGSPYDRGGMWMVQVLLRDVHHRTGPGGYTVTFSVDDDPVVPPSG</sequence>
<evidence type="ECO:0000256" key="1">
    <source>
        <dbReference type="ARBA" id="ARBA00022527"/>
    </source>
</evidence>
<keyword evidence="1" id="KW-0808">Transferase</keyword>
<dbReference type="PANTHER" id="PTHR35526">
    <property type="entry name" value="ANTI-SIGMA-F FACTOR RSBW-RELATED"/>
    <property type="match status" value="1"/>
</dbReference>
<evidence type="ECO:0000313" key="5">
    <source>
        <dbReference type="Proteomes" id="UP000518206"/>
    </source>
</evidence>
<accession>A0A7W4UIG6</accession>
<dbReference type="Pfam" id="PF13581">
    <property type="entry name" value="HATPase_c_2"/>
    <property type="match status" value="1"/>
</dbReference>
<keyword evidence="1" id="KW-0418">Kinase</keyword>
<proteinExistence type="predicted"/>
<evidence type="ECO:0000259" key="3">
    <source>
        <dbReference type="Pfam" id="PF14417"/>
    </source>
</evidence>
<dbReference type="InterPro" id="IPR050267">
    <property type="entry name" value="Anti-sigma-factor_SerPK"/>
</dbReference>
<reference evidence="4 5" key="1">
    <citation type="submission" date="2020-08" db="EMBL/GenBank/DDBJ databases">
        <title>The Agave Microbiome: Exploring the role of microbial communities in plant adaptations to desert environments.</title>
        <authorList>
            <person name="Partida-Martinez L.P."/>
        </authorList>
    </citation>
    <scope>NUCLEOTIDE SEQUENCE [LARGE SCALE GENOMIC DNA]</scope>
    <source>
        <strain evidence="4 5">RAS26</strain>
    </source>
</reference>
<dbReference type="CDD" id="cd16936">
    <property type="entry name" value="HATPase_RsbW-like"/>
    <property type="match status" value="1"/>
</dbReference>
<dbReference type="PANTHER" id="PTHR35526:SF3">
    <property type="entry name" value="ANTI-SIGMA-F FACTOR RSBW"/>
    <property type="match status" value="1"/>
</dbReference>